<name>A0A132MWW2_9ACTN</name>
<organism evidence="1 2">
    <name type="scientific">Carbonactinospora thermoautotrophica</name>
    <dbReference type="NCBI Taxonomy" id="1469144"/>
    <lineage>
        <taxon>Bacteria</taxon>
        <taxon>Bacillati</taxon>
        <taxon>Actinomycetota</taxon>
        <taxon>Actinomycetes</taxon>
        <taxon>Kitasatosporales</taxon>
        <taxon>Carbonactinosporaceae</taxon>
        <taxon>Carbonactinospora</taxon>
    </lineage>
</organism>
<reference evidence="2" key="1">
    <citation type="submission" date="2015-04" db="EMBL/GenBank/DDBJ databases">
        <title>Physiological reanalysis, assessment of diazotrophy, and genome sequences of multiple isolates of Streptomyces thermoautotrophicus.</title>
        <authorList>
            <person name="MacKellar D.C."/>
            <person name="Lieber L."/>
            <person name="Norman J."/>
            <person name="Bolger A."/>
            <person name="Tobin C."/>
            <person name="Murray J.W."/>
            <person name="Chang R."/>
            <person name="Ford T."/>
            <person name="Nguyen P.Q."/>
            <person name="Woodward J."/>
            <person name="Permingeat H."/>
            <person name="Joshi N.S."/>
            <person name="Silver P.A."/>
            <person name="Usadel B."/>
            <person name="Rutherford A.W."/>
            <person name="Friesen M."/>
            <person name="Prell J."/>
        </authorList>
    </citation>
    <scope>NUCLEOTIDE SEQUENCE [LARGE SCALE GENOMIC DNA]</scope>
    <source>
        <strain evidence="2">H1</strain>
    </source>
</reference>
<dbReference type="PATRIC" id="fig|1469144.10.peg.3516"/>
<accession>A0A132MWW2</accession>
<sequence>MKIGTTQLELIELAAREFREWNWQVGGMFWKSALGHLQYVTEQISEPYSERVKRRLYAVAADLGETVAHMARDLGYHAEAQRYYGLALRAAREAQEWALGAHILASMAGHMIELGHPHEGLELVHLAQKGERGQATPTLRAMLRIRESWAYVKMAEPRDGRRAISQAEDEFSDYQPTDDPHWLRYVSSAEFNGVCGSRYRDLVRYDTRALEHSARSYEVALAMRDPQYVRSRALDYTGLAKVRLLQGEVEQACATADKALAIAEKIQSPTVTQKIHEFLRQVMQYRSLGSVRVFEEKVHVVLGVSV</sequence>
<protein>
    <submittedName>
        <fullName evidence="1">Putative regulatory protein</fullName>
    </submittedName>
</protein>
<dbReference type="Proteomes" id="UP000070188">
    <property type="component" value="Unassembled WGS sequence"/>
</dbReference>
<dbReference type="STRING" id="1469144.LI90_3269"/>
<dbReference type="Gene3D" id="1.25.40.10">
    <property type="entry name" value="Tetratricopeptide repeat domain"/>
    <property type="match status" value="1"/>
</dbReference>
<dbReference type="InterPro" id="IPR011990">
    <property type="entry name" value="TPR-like_helical_dom_sf"/>
</dbReference>
<proteinExistence type="predicted"/>
<dbReference type="RefSeq" id="WP_066889117.1">
    <property type="nucleotide sequence ID" value="NZ_JYIJ01000017.1"/>
</dbReference>
<dbReference type="SUPFAM" id="SSF48452">
    <property type="entry name" value="TPR-like"/>
    <property type="match status" value="1"/>
</dbReference>
<gene>
    <name evidence="1" type="ORF">LI90_3269</name>
</gene>
<comment type="caution">
    <text evidence="1">The sequence shown here is derived from an EMBL/GenBank/DDBJ whole genome shotgun (WGS) entry which is preliminary data.</text>
</comment>
<dbReference type="OrthoDB" id="3698213at2"/>
<keyword evidence="2" id="KW-1185">Reference proteome</keyword>
<evidence type="ECO:0000313" key="1">
    <source>
        <dbReference type="EMBL" id="KWX02226.1"/>
    </source>
</evidence>
<evidence type="ECO:0000313" key="2">
    <source>
        <dbReference type="Proteomes" id="UP000070188"/>
    </source>
</evidence>
<dbReference type="AlphaFoldDB" id="A0A132MWW2"/>
<dbReference type="EMBL" id="LAXD01000001">
    <property type="protein sequence ID" value="KWX02226.1"/>
    <property type="molecule type" value="Genomic_DNA"/>
</dbReference>